<gene>
    <name evidence="2" type="primary">proC</name>
    <name evidence="6" type="ORF">JOD17_001566</name>
</gene>
<dbReference type="PIRSF" id="PIRSF000193">
    <property type="entry name" value="Pyrrol-5-carb_rd"/>
    <property type="match status" value="1"/>
</dbReference>
<reference evidence="6 7" key="1">
    <citation type="submission" date="2021-01" db="EMBL/GenBank/DDBJ databases">
        <title>Genomic Encyclopedia of Type Strains, Phase IV (KMG-IV): sequencing the most valuable type-strain genomes for metagenomic binning, comparative biology and taxonomic classification.</title>
        <authorList>
            <person name="Goeker M."/>
        </authorList>
    </citation>
    <scope>NUCLEOTIDE SEQUENCE [LARGE SCALE GENOMIC DNA]</scope>
    <source>
        <strain evidence="6 7">DSM 25540</strain>
    </source>
</reference>
<comment type="caution">
    <text evidence="6">The sequence shown here is derived from an EMBL/GenBank/DDBJ whole genome shotgun (WGS) entry which is preliminary data.</text>
</comment>
<dbReference type="InterPro" id="IPR028939">
    <property type="entry name" value="P5C_Rdtase_cat_N"/>
</dbReference>
<organism evidence="6 7">
    <name type="scientific">Geomicrobium sediminis</name>
    <dbReference type="NCBI Taxonomy" id="1347788"/>
    <lineage>
        <taxon>Bacteria</taxon>
        <taxon>Bacillati</taxon>
        <taxon>Bacillota</taxon>
        <taxon>Bacilli</taxon>
        <taxon>Bacillales</taxon>
        <taxon>Geomicrobium</taxon>
    </lineage>
</organism>
<keyword evidence="2 6" id="KW-0560">Oxidoreductase</keyword>
<comment type="similarity">
    <text evidence="1 2">Belongs to the pyrroline-5-carboxylate reductase family.</text>
</comment>
<evidence type="ECO:0000256" key="2">
    <source>
        <dbReference type="HAMAP-Rule" id="MF_01925"/>
    </source>
</evidence>
<dbReference type="GO" id="GO:0004735">
    <property type="term" value="F:pyrroline-5-carboxylate reductase activity"/>
    <property type="evidence" value="ECO:0007669"/>
    <property type="project" value="UniProtKB-EC"/>
</dbReference>
<protein>
    <recommendedName>
        <fullName evidence="2 3">Pyrroline-5-carboxylate reductase</fullName>
        <shortName evidence="2">P5C reductase</shortName>
        <shortName evidence="2">P5CR</shortName>
        <ecNumber evidence="2 3">1.5.1.2</ecNumber>
    </recommendedName>
    <alternativeName>
        <fullName evidence="2">PCA reductase</fullName>
    </alternativeName>
</protein>
<dbReference type="Gene3D" id="3.40.50.720">
    <property type="entry name" value="NAD(P)-binding Rossmann-like Domain"/>
    <property type="match status" value="1"/>
</dbReference>
<dbReference type="EMBL" id="JAFBEC010000004">
    <property type="protein sequence ID" value="MBM7632472.1"/>
    <property type="molecule type" value="Genomic_DNA"/>
</dbReference>
<keyword evidence="2" id="KW-0521">NADP</keyword>
<dbReference type="Pfam" id="PF14748">
    <property type="entry name" value="P5CR_dimer"/>
    <property type="match status" value="1"/>
</dbReference>
<dbReference type="RefSeq" id="WP_204696760.1">
    <property type="nucleotide sequence ID" value="NZ_JAFBEC010000004.1"/>
</dbReference>
<dbReference type="PANTHER" id="PTHR11645:SF49">
    <property type="entry name" value="PYRROLINE-5-CARBOXYLATE REDUCTASE 1"/>
    <property type="match status" value="1"/>
</dbReference>
<feature type="domain" description="Pyrroline-5-carboxylate reductase dimerisation" evidence="5">
    <location>
        <begin position="163"/>
        <end position="267"/>
    </location>
</feature>
<keyword evidence="2" id="KW-0028">Amino-acid biosynthesis</keyword>
<comment type="catalytic activity">
    <reaction evidence="2">
        <text>L-proline + NAD(+) = (S)-1-pyrroline-5-carboxylate + NADH + 2 H(+)</text>
        <dbReference type="Rhea" id="RHEA:14105"/>
        <dbReference type="ChEBI" id="CHEBI:15378"/>
        <dbReference type="ChEBI" id="CHEBI:17388"/>
        <dbReference type="ChEBI" id="CHEBI:57540"/>
        <dbReference type="ChEBI" id="CHEBI:57945"/>
        <dbReference type="ChEBI" id="CHEBI:60039"/>
        <dbReference type="EC" id="1.5.1.2"/>
    </reaction>
</comment>
<dbReference type="SUPFAM" id="SSF48179">
    <property type="entry name" value="6-phosphogluconate dehydrogenase C-terminal domain-like"/>
    <property type="match status" value="1"/>
</dbReference>
<sequence>MKPNLLFVGAGAMAEAIIAGVRATDQTKQTTIKAMNKSNQERLAYMKERYEIDTITDVKQAMTESDVVVLAMKPKDIESAIIQLRPFVTEHHVFYSVLAGTKTDYISSLLGTKNAVIRAMPNTSATVMQSATAICKGEYATDEDVELARSLFLHVGTVTTVTETQMDAVTGISGSGPAYMYYVIEGLMDSAERAGIGSDEAKRLIVQTMIGAATRFSHTEQTPKELYKEVMSPGGTTEAAFKHLEMFQVKEHIAKGADAAIGRSKQLGDYDVDHTSIGG</sequence>
<dbReference type="InterPro" id="IPR029036">
    <property type="entry name" value="P5CR_dimer"/>
</dbReference>
<dbReference type="SUPFAM" id="SSF51735">
    <property type="entry name" value="NAD(P)-binding Rossmann-fold domains"/>
    <property type="match status" value="1"/>
</dbReference>
<comment type="subcellular location">
    <subcellularLocation>
        <location evidence="2">Cytoplasm</location>
    </subcellularLocation>
</comment>
<comment type="function">
    <text evidence="2">Catalyzes the reduction of 1-pyrroline-5-carboxylate (PCA) to L-proline.</text>
</comment>
<evidence type="ECO:0000256" key="1">
    <source>
        <dbReference type="ARBA" id="ARBA00005525"/>
    </source>
</evidence>
<dbReference type="NCBIfam" id="TIGR00112">
    <property type="entry name" value="proC"/>
    <property type="match status" value="1"/>
</dbReference>
<name>A0ABS2PAZ9_9BACL</name>
<evidence type="ECO:0000256" key="3">
    <source>
        <dbReference type="NCBIfam" id="TIGR00112"/>
    </source>
</evidence>
<dbReference type="EC" id="1.5.1.2" evidence="2 3"/>
<keyword evidence="7" id="KW-1185">Reference proteome</keyword>
<evidence type="ECO:0000313" key="6">
    <source>
        <dbReference type="EMBL" id="MBM7632472.1"/>
    </source>
</evidence>
<dbReference type="HAMAP" id="MF_01925">
    <property type="entry name" value="P5C_reductase"/>
    <property type="match status" value="1"/>
</dbReference>
<accession>A0ABS2PAZ9</accession>
<dbReference type="Pfam" id="PF03807">
    <property type="entry name" value="F420_oxidored"/>
    <property type="match status" value="1"/>
</dbReference>
<dbReference type="Proteomes" id="UP000741863">
    <property type="component" value="Unassembled WGS sequence"/>
</dbReference>
<dbReference type="InterPro" id="IPR036291">
    <property type="entry name" value="NAD(P)-bd_dom_sf"/>
</dbReference>
<dbReference type="InterPro" id="IPR000304">
    <property type="entry name" value="Pyrroline-COOH_reductase"/>
</dbReference>
<evidence type="ECO:0000313" key="7">
    <source>
        <dbReference type="Proteomes" id="UP000741863"/>
    </source>
</evidence>
<keyword evidence="2" id="KW-0641">Proline biosynthesis</keyword>
<dbReference type="PANTHER" id="PTHR11645">
    <property type="entry name" value="PYRROLINE-5-CARBOXYLATE REDUCTASE"/>
    <property type="match status" value="1"/>
</dbReference>
<dbReference type="Gene3D" id="1.10.3730.10">
    <property type="entry name" value="ProC C-terminal domain-like"/>
    <property type="match status" value="1"/>
</dbReference>
<proteinExistence type="inferred from homology"/>
<feature type="domain" description="Pyrroline-5-carboxylate reductase catalytic N-terminal" evidence="4">
    <location>
        <begin position="7"/>
        <end position="99"/>
    </location>
</feature>
<evidence type="ECO:0000259" key="5">
    <source>
        <dbReference type="Pfam" id="PF14748"/>
    </source>
</evidence>
<evidence type="ECO:0000259" key="4">
    <source>
        <dbReference type="Pfam" id="PF03807"/>
    </source>
</evidence>
<comment type="catalytic activity">
    <reaction evidence="2">
        <text>L-proline + NADP(+) = (S)-1-pyrroline-5-carboxylate + NADPH + 2 H(+)</text>
        <dbReference type="Rhea" id="RHEA:14109"/>
        <dbReference type="ChEBI" id="CHEBI:15378"/>
        <dbReference type="ChEBI" id="CHEBI:17388"/>
        <dbReference type="ChEBI" id="CHEBI:57783"/>
        <dbReference type="ChEBI" id="CHEBI:58349"/>
        <dbReference type="ChEBI" id="CHEBI:60039"/>
        <dbReference type="EC" id="1.5.1.2"/>
    </reaction>
</comment>
<keyword evidence="2" id="KW-0963">Cytoplasm</keyword>
<comment type="pathway">
    <text evidence="2">Amino-acid biosynthesis; L-proline biosynthesis; L-proline from L-glutamate 5-semialdehyde: step 1/1.</text>
</comment>
<dbReference type="InterPro" id="IPR008927">
    <property type="entry name" value="6-PGluconate_DH-like_C_sf"/>
</dbReference>